<keyword evidence="5 7" id="KW-0472">Membrane</keyword>
<keyword evidence="4 7" id="KW-1133">Transmembrane helix</keyword>
<evidence type="ECO:0000313" key="8">
    <source>
        <dbReference type="EMBL" id="GJD64686.1"/>
    </source>
</evidence>
<comment type="caution">
    <text evidence="8">The sequence shown here is derived from an EMBL/GenBank/DDBJ whole genome shotgun (WGS) entry which is preliminary data.</text>
</comment>
<dbReference type="PIRSF" id="PIRSF035875">
    <property type="entry name" value="RNase_BN"/>
    <property type="match status" value="1"/>
</dbReference>
<feature type="region of interest" description="Disordered" evidence="6">
    <location>
        <begin position="285"/>
        <end position="310"/>
    </location>
</feature>
<evidence type="ECO:0000256" key="3">
    <source>
        <dbReference type="ARBA" id="ARBA00022692"/>
    </source>
</evidence>
<comment type="subcellular location">
    <subcellularLocation>
        <location evidence="1">Cell membrane</location>
        <topology evidence="1">Multi-pass membrane protein</topology>
    </subcellularLocation>
</comment>
<dbReference type="PANTHER" id="PTHR30213:SF0">
    <property type="entry name" value="UPF0761 MEMBRANE PROTEIN YIHY"/>
    <property type="match status" value="1"/>
</dbReference>
<reference evidence="8" key="2">
    <citation type="submission" date="2021-08" db="EMBL/GenBank/DDBJ databases">
        <authorList>
            <person name="Tani A."/>
            <person name="Ola A."/>
            <person name="Ogura Y."/>
            <person name="Katsura K."/>
            <person name="Hayashi T."/>
        </authorList>
    </citation>
    <scope>NUCLEOTIDE SEQUENCE</scope>
    <source>
        <strain evidence="8">JCM 32048</strain>
    </source>
</reference>
<dbReference type="Pfam" id="PF03631">
    <property type="entry name" value="Virul_fac_BrkB"/>
    <property type="match status" value="1"/>
</dbReference>
<dbReference type="RefSeq" id="WP_238192653.1">
    <property type="nucleotide sequence ID" value="NZ_BPQJ01000028.1"/>
</dbReference>
<evidence type="ECO:0000256" key="5">
    <source>
        <dbReference type="ARBA" id="ARBA00023136"/>
    </source>
</evidence>
<dbReference type="InterPro" id="IPR017039">
    <property type="entry name" value="Virul_fac_BrkB"/>
</dbReference>
<evidence type="ECO:0000256" key="4">
    <source>
        <dbReference type="ARBA" id="ARBA00022989"/>
    </source>
</evidence>
<keyword evidence="3 7" id="KW-0812">Transmembrane</keyword>
<feature type="transmembrane region" description="Helical" evidence="7">
    <location>
        <begin position="148"/>
        <end position="177"/>
    </location>
</feature>
<keyword evidence="9" id="KW-1185">Reference proteome</keyword>
<feature type="transmembrane region" description="Helical" evidence="7">
    <location>
        <begin position="189"/>
        <end position="207"/>
    </location>
</feature>
<protein>
    <submittedName>
        <fullName evidence="8">Uncharacterized protein</fullName>
    </submittedName>
</protein>
<dbReference type="EMBL" id="BPQJ01000028">
    <property type="protein sequence ID" value="GJD64686.1"/>
    <property type="molecule type" value="Genomic_DNA"/>
</dbReference>
<gene>
    <name evidence="8" type="ORF">MPEAHAMD_4871</name>
</gene>
<organism evidence="8 9">
    <name type="scientific">Methylobacterium frigidaeris</name>
    <dbReference type="NCBI Taxonomy" id="2038277"/>
    <lineage>
        <taxon>Bacteria</taxon>
        <taxon>Pseudomonadati</taxon>
        <taxon>Pseudomonadota</taxon>
        <taxon>Alphaproteobacteria</taxon>
        <taxon>Hyphomicrobiales</taxon>
        <taxon>Methylobacteriaceae</taxon>
        <taxon>Methylobacterium</taxon>
    </lineage>
</organism>
<sequence length="310" mass="32838">MSESVCDAAEPSAISGKGWGSILRRLARSLTRDDIWLRSAGVAFYTLLAAVPALAVPVSVYGLVADPAAVRDPIQMLGGLLPPETSRFLADQMQAVATSSRVNLGAGLGGAVLAALWGGRSGASAMVAALNLAYGECEQRSFLRREQVVLTVGLTTLAFVALAFVLIAFLPLAVAALPTNEQHTLIRLGRWPGLATLMVLDLGLLYRSAPSRRPAKWRWVSAGAVVATILWLAGSTGFSLYVERVGSYNHAFGTLGAVMLLLTWLFMSAFVVLLGAELNAELERQTTRDTTEGAERPEGQRGATVADTTP</sequence>
<accession>A0AA37HFN2</accession>
<feature type="transmembrane region" description="Helical" evidence="7">
    <location>
        <begin position="42"/>
        <end position="64"/>
    </location>
</feature>
<feature type="transmembrane region" description="Helical" evidence="7">
    <location>
        <begin position="219"/>
        <end position="242"/>
    </location>
</feature>
<proteinExistence type="predicted"/>
<evidence type="ECO:0000256" key="6">
    <source>
        <dbReference type="SAM" id="MobiDB-lite"/>
    </source>
</evidence>
<dbReference type="GO" id="GO:0005886">
    <property type="term" value="C:plasma membrane"/>
    <property type="evidence" value="ECO:0007669"/>
    <property type="project" value="UniProtKB-SubCell"/>
</dbReference>
<keyword evidence="2" id="KW-1003">Cell membrane</keyword>
<evidence type="ECO:0000256" key="7">
    <source>
        <dbReference type="SAM" id="Phobius"/>
    </source>
</evidence>
<feature type="transmembrane region" description="Helical" evidence="7">
    <location>
        <begin position="254"/>
        <end position="276"/>
    </location>
</feature>
<dbReference type="NCBIfam" id="TIGR00765">
    <property type="entry name" value="yihY_not_rbn"/>
    <property type="match status" value="1"/>
</dbReference>
<reference evidence="8" key="1">
    <citation type="journal article" date="2016" name="Front. Microbiol.">
        <title>Genome Sequence of the Piezophilic, Mesophilic Sulfate-Reducing Bacterium Desulfovibrio indicus J2T.</title>
        <authorList>
            <person name="Cao J."/>
            <person name="Maignien L."/>
            <person name="Shao Z."/>
            <person name="Alain K."/>
            <person name="Jebbar M."/>
        </authorList>
    </citation>
    <scope>NUCLEOTIDE SEQUENCE</scope>
    <source>
        <strain evidence="8">JCM 32048</strain>
    </source>
</reference>
<evidence type="ECO:0000313" key="9">
    <source>
        <dbReference type="Proteomes" id="UP001055286"/>
    </source>
</evidence>
<dbReference type="AlphaFoldDB" id="A0AA37HFN2"/>
<name>A0AA37HFN2_9HYPH</name>
<dbReference type="PANTHER" id="PTHR30213">
    <property type="entry name" value="INNER MEMBRANE PROTEIN YHJD"/>
    <property type="match status" value="1"/>
</dbReference>
<feature type="compositionally biased region" description="Basic and acidic residues" evidence="6">
    <location>
        <begin position="285"/>
        <end position="299"/>
    </location>
</feature>
<dbReference type="Proteomes" id="UP001055286">
    <property type="component" value="Unassembled WGS sequence"/>
</dbReference>
<evidence type="ECO:0000256" key="2">
    <source>
        <dbReference type="ARBA" id="ARBA00022475"/>
    </source>
</evidence>
<evidence type="ECO:0000256" key="1">
    <source>
        <dbReference type="ARBA" id="ARBA00004651"/>
    </source>
</evidence>